<sequence length="233" mass="25690">MKKKFAAIAAALMLTCSAPAVLAADYGTITVDGYAQETYTARQAVVMVTAQTEKDTLAEAKAENDRVSRTFRNSLTTLQIPDNDIVTKDFHINERNVRIGDTDQYRKTYVVSNTLQVTVNDRTKTSKVIDQAAAAGIDTVRLAKLDYNDKDKETQRQNLLIEAAKNARQKADALATALGTRVLGVDSLNTDYPRYPMRLMTAKVDTALGASQSSVEYGDQTEEMHITVVFKVK</sequence>
<feature type="chain" id="PRO_5004689738" evidence="1">
    <location>
        <begin position="24"/>
        <end position="233"/>
    </location>
</feature>
<dbReference type="InterPro" id="IPR052022">
    <property type="entry name" value="26kDa_periplasmic_antigen"/>
</dbReference>
<name>U7ULQ5_9FIRM</name>
<dbReference type="PANTHER" id="PTHR34387">
    <property type="entry name" value="SLR1258 PROTEIN"/>
    <property type="match status" value="1"/>
</dbReference>
<dbReference type="STRING" id="1111454.HMPREF1250_0970"/>
<dbReference type="AlphaFoldDB" id="U7ULQ5"/>
<dbReference type="PANTHER" id="PTHR34387:SF2">
    <property type="entry name" value="SLR1258 PROTEIN"/>
    <property type="match status" value="1"/>
</dbReference>
<keyword evidence="3" id="KW-1185">Reference proteome</keyword>
<reference evidence="2 3" key="1">
    <citation type="submission" date="2013-09" db="EMBL/GenBank/DDBJ databases">
        <authorList>
            <person name="Durkin A.S."/>
            <person name="Haft D.R."/>
            <person name="McCorrison J."/>
            <person name="Torralba M."/>
            <person name="Gillis M."/>
            <person name="Haft D.H."/>
            <person name="Methe B."/>
            <person name="Sutton G."/>
            <person name="Nelson K.E."/>
        </authorList>
    </citation>
    <scope>NUCLEOTIDE SEQUENCE [LARGE SCALE GENOMIC DNA]</scope>
    <source>
        <strain evidence="2 3">BV3C16-1</strain>
    </source>
</reference>
<evidence type="ECO:0000313" key="3">
    <source>
        <dbReference type="Proteomes" id="UP000017090"/>
    </source>
</evidence>
<evidence type="ECO:0000256" key="1">
    <source>
        <dbReference type="SAM" id="SignalP"/>
    </source>
</evidence>
<proteinExistence type="predicted"/>
<dbReference type="PATRIC" id="fig|1111454.3.peg.953"/>
<dbReference type="EMBL" id="AWXA01000025">
    <property type="protein sequence ID" value="ERT60255.1"/>
    <property type="molecule type" value="Genomic_DNA"/>
</dbReference>
<dbReference type="GO" id="GO:0006974">
    <property type="term" value="P:DNA damage response"/>
    <property type="evidence" value="ECO:0007669"/>
    <property type="project" value="TreeGrafter"/>
</dbReference>
<dbReference type="Proteomes" id="UP000017090">
    <property type="component" value="Unassembled WGS sequence"/>
</dbReference>
<dbReference type="Pfam" id="PF04402">
    <property type="entry name" value="SIMPL"/>
    <property type="match status" value="1"/>
</dbReference>
<gene>
    <name evidence="2" type="ORF">HMPREF1250_0970</name>
</gene>
<protein>
    <submittedName>
        <fullName evidence="2">PF04402 family protein</fullName>
    </submittedName>
</protein>
<feature type="signal peptide" evidence="1">
    <location>
        <begin position="1"/>
        <end position="23"/>
    </location>
</feature>
<organism evidence="2 3">
    <name type="scientific">Megasphaera vaginalis</name>
    <name type="common">ex Srinivasan et al. 2021</name>
    <dbReference type="NCBI Taxonomy" id="1111454"/>
    <lineage>
        <taxon>Bacteria</taxon>
        <taxon>Bacillati</taxon>
        <taxon>Bacillota</taxon>
        <taxon>Negativicutes</taxon>
        <taxon>Veillonellales</taxon>
        <taxon>Veillonellaceae</taxon>
        <taxon>Megasphaera</taxon>
    </lineage>
</organism>
<dbReference type="Gene3D" id="3.30.110.170">
    <property type="entry name" value="Protein of unknown function (DUF541), domain 1"/>
    <property type="match status" value="1"/>
</dbReference>
<dbReference type="Gene3D" id="3.30.70.2970">
    <property type="entry name" value="Protein of unknown function (DUF541), domain 2"/>
    <property type="match status" value="1"/>
</dbReference>
<evidence type="ECO:0000313" key="2">
    <source>
        <dbReference type="EMBL" id="ERT60255.1"/>
    </source>
</evidence>
<dbReference type="RefSeq" id="WP_023053469.1">
    <property type="nucleotide sequence ID" value="NZ_AWXA01000025.1"/>
</dbReference>
<comment type="caution">
    <text evidence="2">The sequence shown here is derived from an EMBL/GenBank/DDBJ whole genome shotgun (WGS) entry which is preliminary data.</text>
</comment>
<dbReference type="InterPro" id="IPR007497">
    <property type="entry name" value="SIMPL/DUF541"/>
</dbReference>
<accession>U7ULQ5</accession>
<keyword evidence="1" id="KW-0732">Signal</keyword>
<dbReference type="OrthoDB" id="9989447at2"/>
<dbReference type="eggNOG" id="COG2968">
    <property type="taxonomic scope" value="Bacteria"/>
</dbReference>